<feature type="domain" description="SHSP" evidence="1">
    <location>
        <begin position="48"/>
        <end position="161"/>
    </location>
</feature>
<dbReference type="Gene3D" id="2.60.40.790">
    <property type="match status" value="1"/>
</dbReference>
<reference evidence="2" key="1">
    <citation type="submission" date="2018-05" db="EMBL/GenBank/DDBJ databases">
        <authorList>
            <person name="Lanie J.A."/>
            <person name="Ng W.-L."/>
            <person name="Kazmierczak K.M."/>
            <person name="Andrzejewski T.M."/>
            <person name="Davidsen T.M."/>
            <person name="Wayne K.J."/>
            <person name="Tettelin H."/>
            <person name="Glass J.I."/>
            <person name="Rusch D."/>
            <person name="Podicherti R."/>
            <person name="Tsui H.-C.T."/>
            <person name="Winkler M.E."/>
        </authorList>
    </citation>
    <scope>NUCLEOTIDE SEQUENCE</scope>
</reference>
<protein>
    <recommendedName>
        <fullName evidence="1">SHSP domain-containing protein</fullName>
    </recommendedName>
</protein>
<dbReference type="Pfam" id="PF00011">
    <property type="entry name" value="HSP20"/>
    <property type="match status" value="1"/>
</dbReference>
<accession>A0A381SKX3</accession>
<dbReference type="SUPFAM" id="SSF49764">
    <property type="entry name" value="HSP20-like chaperones"/>
    <property type="match status" value="1"/>
</dbReference>
<evidence type="ECO:0000313" key="2">
    <source>
        <dbReference type="EMBL" id="SVA02987.1"/>
    </source>
</evidence>
<dbReference type="AlphaFoldDB" id="A0A381SKX3"/>
<evidence type="ECO:0000259" key="1">
    <source>
        <dbReference type="PROSITE" id="PS01031"/>
    </source>
</evidence>
<dbReference type="InterPro" id="IPR002068">
    <property type="entry name" value="A-crystallin/Hsp20_dom"/>
</dbReference>
<organism evidence="2">
    <name type="scientific">marine metagenome</name>
    <dbReference type="NCBI Taxonomy" id="408172"/>
    <lineage>
        <taxon>unclassified sequences</taxon>
        <taxon>metagenomes</taxon>
        <taxon>ecological metagenomes</taxon>
    </lineage>
</organism>
<dbReference type="InterPro" id="IPR008978">
    <property type="entry name" value="HSP20-like_chaperone"/>
</dbReference>
<proteinExistence type="predicted"/>
<gene>
    <name evidence="2" type="ORF">METZ01_LOCUS55841</name>
</gene>
<dbReference type="EMBL" id="UINC01003062">
    <property type="protein sequence ID" value="SVA02987.1"/>
    <property type="molecule type" value="Genomic_DNA"/>
</dbReference>
<dbReference type="PANTHER" id="PTHR47062">
    <property type="match status" value="1"/>
</dbReference>
<dbReference type="PANTHER" id="PTHR47062:SF1">
    <property type="entry name" value="SMALL HEAT SHOCK PROTEIN IBPA"/>
    <property type="match status" value="1"/>
</dbReference>
<feature type="non-terminal residue" evidence="2">
    <location>
        <position position="1"/>
    </location>
</feature>
<sequence>VNTERVRIALTERGAKEKTMVTIRNLAMQDFDRMWVGFDQLRNRMDGWQLQPDYPRYNVVRVGEENYLIEMDLAGWNKNDIKVVHSKKDGTLRVNGEKQAPRSDKADAYLHRGISGKSFNKEFQLAEHIVVDDAQFEDGLLRIELKLKLPEDQKPLTIDIR</sequence>
<dbReference type="PROSITE" id="PS01031">
    <property type="entry name" value="SHSP"/>
    <property type="match status" value="1"/>
</dbReference>
<name>A0A381SKX3_9ZZZZ</name>